<reference evidence="4" key="3">
    <citation type="submission" date="2015-04" db="UniProtKB">
        <authorList>
            <consortium name="EnsemblPlants"/>
        </authorList>
    </citation>
    <scope>IDENTIFICATION</scope>
    <source>
        <strain evidence="4">cv. Jemalong A17</strain>
    </source>
</reference>
<reference evidence="3 5" key="1">
    <citation type="journal article" date="2011" name="Nature">
        <title>The Medicago genome provides insight into the evolution of rhizobial symbioses.</title>
        <authorList>
            <person name="Young N.D."/>
            <person name="Debelle F."/>
            <person name="Oldroyd G.E."/>
            <person name="Geurts R."/>
            <person name="Cannon S.B."/>
            <person name="Udvardi M.K."/>
            <person name="Benedito V.A."/>
            <person name="Mayer K.F."/>
            <person name="Gouzy J."/>
            <person name="Schoof H."/>
            <person name="Van de Peer Y."/>
            <person name="Proost S."/>
            <person name="Cook D.R."/>
            <person name="Meyers B.C."/>
            <person name="Spannagl M."/>
            <person name="Cheung F."/>
            <person name="De Mita S."/>
            <person name="Krishnakumar V."/>
            <person name="Gundlach H."/>
            <person name="Zhou S."/>
            <person name="Mudge J."/>
            <person name="Bharti A.K."/>
            <person name="Murray J.D."/>
            <person name="Naoumkina M.A."/>
            <person name="Rosen B."/>
            <person name="Silverstein K.A."/>
            <person name="Tang H."/>
            <person name="Rombauts S."/>
            <person name="Zhao P.X."/>
            <person name="Zhou P."/>
            <person name="Barbe V."/>
            <person name="Bardou P."/>
            <person name="Bechner M."/>
            <person name="Bellec A."/>
            <person name="Berger A."/>
            <person name="Berges H."/>
            <person name="Bidwell S."/>
            <person name="Bisseling T."/>
            <person name="Choisne N."/>
            <person name="Couloux A."/>
            <person name="Denny R."/>
            <person name="Deshpande S."/>
            <person name="Dai X."/>
            <person name="Doyle J.J."/>
            <person name="Dudez A.M."/>
            <person name="Farmer A.D."/>
            <person name="Fouteau S."/>
            <person name="Franken C."/>
            <person name="Gibelin C."/>
            <person name="Gish J."/>
            <person name="Goldstein S."/>
            <person name="Gonzalez A.J."/>
            <person name="Green P.J."/>
            <person name="Hallab A."/>
            <person name="Hartog M."/>
            <person name="Hua A."/>
            <person name="Humphray S.J."/>
            <person name="Jeong D.H."/>
            <person name="Jing Y."/>
            <person name="Jocker A."/>
            <person name="Kenton S.M."/>
            <person name="Kim D.J."/>
            <person name="Klee K."/>
            <person name="Lai H."/>
            <person name="Lang C."/>
            <person name="Lin S."/>
            <person name="Macmil S.L."/>
            <person name="Magdelenat G."/>
            <person name="Matthews L."/>
            <person name="McCorrison J."/>
            <person name="Monaghan E.L."/>
            <person name="Mun J.H."/>
            <person name="Najar F.Z."/>
            <person name="Nicholson C."/>
            <person name="Noirot C."/>
            <person name="O'Bleness M."/>
            <person name="Paule C.R."/>
            <person name="Poulain J."/>
            <person name="Prion F."/>
            <person name="Qin B."/>
            <person name="Qu C."/>
            <person name="Retzel E.F."/>
            <person name="Riddle C."/>
            <person name="Sallet E."/>
            <person name="Samain S."/>
            <person name="Samson N."/>
            <person name="Sanders I."/>
            <person name="Saurat O."/>
            <person name="Scarpelli C."/>
            <person name="Schiex T."/>
            <person name="Segurens B."/>
            <person name="Severin A.J."/>
            <person name="Sherrier D.J."/>
            <person name="Shi R."/>
            <person name="Sims S."/>
            <person name="Singer S.R."/>
            <person name="Sinharoy S."/>
            <person name="Sterck L."/>
            <person name="Viollet A."/>
            <person name="Wang B.B."/>
            <person name="Wang K."/>
            <person name="Wang M."/>
            <person name="Wang X."/>
            <person name="Warfsmann J."/>
            <person name="Weissenbach J."/>
            <person name="White D.D."/>
            <person name="White J.D."/>
            <person name="Wiley G.B."/>
            <person name="Wincker P."/>
            <person name="Xing Y."/>
            <person name="Yang L."/>
            <person name="Yao Z."/>
            <person name="Ying F."/>
            <person name="Zhai J."/>
            <person name="Zhou L."/>
            <person name="Zuber A."/>
            <person name="Denarie J."/>
            <person name="Dixon R.A."/>
            <person name="May G.D."/>
            <person name="Schwartz D.C."/>
            <person name="Rogers J."/>
            <person name="Quetier F."/>
            <person name="Town C.D."/>
            <person name="Roe B.A."/>
        </authorList>
    </citation>
    <scope>NUCLEOTIDE SEQUENCE [LARGE SCALE GENOMIC DNA]</scope>
    <source>
        <strain evidence="3">A17</strain>
        <strain evidence="4 5">cv. Jemalong A17</strain>
    </source>
</reference>
<gene>
    <name evidence="3" type="ordered locus">MTR_1g076790</name>
</gene>
<organism evidence="3 5">
    <name type="scientific">Medicago truncatula</name>
    <name type="common">Barrel medic</name>
    <name type="synonym">Medicago tribuloides</name>
    <dbReference type="NCBI Taxonomy" id="3880"/>
    <lineage>
        <taxon>Eukaryota</taxon>
        <taxon>Viridiplantae</taxon>
        <taxon>Streptophyta</taxon>
        <taxon>Embryophyta</taxon>
        <taxon>Tracheophyta</taxon>
        <taxon>Spermatophyta</taxon>
        <taxon>Magnoliopsida</taxon>
        <taxon>eudicotyledons</taxon>
        <taxon>Gunneridae</taxon>
        <taxon>Pentapetalae</taxon>
        <taxon>rosids</taxon>
        <taxon>fabids</taxon>
        <taxon>Fabales</taxon>
        <taxon>Fabaceae</taxon>
        <taxon>Papilionoideae</taxon>
        <taxon>50 kb inversion clade</taxon>
        <taxon>NPAAA clade</taxon>
        <taxon>Hologalegina</taxon>
        <taxon>IRL clade</taxon>
        <taxon>Trifolieae</taxon>
        <taxon>Medicago</taxon>
    </lineage>
</organism>
<keyword evidence="2 3" id="KW-0812">Transmembrane</keyword>
<dbReference type="Proteomes" id="UP000002051">
    <property type="component" value="Unassembled WGS sequence"/>
</dbReference>
<dbReference type="EMBL" id="CM001217">
    <property type="protein sequence ID" value="KEH42826.1"/>
    <property type="molecule type" value="Genomic_DNA"/>
</dbReference>
<evidence type="ECO:0000313" key="3">
    <source>
        <dbReference type="EMBL" id="KEH42826.1"/>
    </source>
</evidence>
<evidence type="ECO:0000313" key="4">
    <source>
        <dbReference type="EnsemblPlants" id="KEH42826"/>
    </source>
</evidence>
<evidence type="ECO:0000313" key="5">
    <source>
        <dbReference type="Proteomes" id="UP000002051"/>
    </source>
</evidence>
<proteinExistence type="predicted"/>
<evidence type="ECO:0000256" key="1">
    <source>
        <dbReference type="SAM" id="MobiDB-lite"/>
    </source>
</evidence>
<feature type="compositionally biased region" description="Polar residues" evidence="1">
    <location>
        <begin position="30"/>
        <end position="39"/>
    </location>
</feature>
<dbReference type="AlphaFoldDB" id="A0A072VMJ5"/>
<reference evidence="3 5" key="2">
    <citation type="journal article" date="2014" name="BMC Genomics">
        <title>An improved genome release (version Mt4.0) for the model legume Medicago truncatula.</title>
        <authorList>
            <person name="Tang H."/>
            <person name="Krishnakumar V."/>
            <person name="Bidwell S."/>
            <person name="Rosen B."/>
            <person name="Chan A."/>
            <person name="Zhou S."/>
            <person name="Gentzbittel L."/>
            <person name="Childs K.L."/>
            <person name="Yandell M."/>
            <person name="Gundlach H."/>
            <person name="Mayer K.F."/>
            <person name="Schwartz D.C."/>
            <person name="Town C.D."/>
        </authorList>
    </citation>
    <scope>GENOME REANNOTATION</scope>
    <source>
        <strain evidence="3">A17</strain>
        <strain evidence="4 5">cv. Jemalong A17</strain>
    </source>
</reference>
<feature type="transmembrane region" description="Helical" evidence="2">
    <location>
        <begin position="61"/>
        <end position="78"/>
    </location>
</feature>
<keyword evidence="5" id="KW-1185">Reference proteome</keyword>
<keyword evidence="2" id="KW-0472">Membrane</keyword>
<evidence type="ECO:0000256" key="2">
    <source>
        <dbReference type="SAM" id="Phobius"/>
    </source>
</evidence>
<sequence length="83" mass="8959">MPNGNKAVDAAKPNALENSVSNLAPKSESSKALPSYTPNSPLLASAPAPIQEPDDDTKYNLFKAFALLFMFIFVLVTPDLDYD</sequence>
<keyword evidence="2" id="KW-1133">Transmembrane helix</keyword>
<dbReference type="EnsemblPlants" id="KEH42826">
    <property type="protein sequence ID" value="KEH42826"/>
    <property type="gene ID" value="MTR_1g076790"/>
</dbReference>
<dbReference type="PaxDb" id="3880-AES91282"/>
<feature type="region of interest" description="Disordered" evidence="1">
    <location>
        <begin position="1"/>
        <end position="51"/>
    </location>
</feature>
<feature type="compositionally biased region" description="Low complexity" evidence="1">
    <location>
        <begin position="40"/>
        <end position="49"/>
    </location>
</feature>
<dbReference type="HOGENOM" id="CLU_2546017_0_0_1"/>
<accession>A0A072VMJ5</accession>
<name>A0A072VMJ5_MEDTR</name>
<protein>
    <submittedName>
        <fullName evidence="3">Transmembrane protein, putative</fullName>
    </submittedName>
</protein>